<proteinExistence type="predicted"/>
<dbReference type="EMBL" id="SGWV01000007">
    <property type="protein sequence ID" value="RZS58696.1"/>
    <property type="molecule type" value="Genomic_DNA"/>
</dbReference>
<dbReference type="AlphaFoldDB" id="A0A4Q7LUB5"/>
<gene>
    <name evidence="1" type="ORF">EV685_0993</name>
</gene>
<dbReference type="Proteomes" id="UP000293433">
    <property type="component" value="Unassembled WGS sequence"/>
</dbReference>
<comment type="caution">
    <text evidence="1">The sequence shown here is derived from an EMBL/GenBank/DDBJ whole genome shotgun (WGS) entry which is preliminary data.</text>
</comment>
<organism evidence="1 2">
    <name type="scientific">Sphaerotilus mobilis</name>
    <dbReference type="NCBI Taxonomy" id="47994"/>
    <lineage>
        <taxon>Bacteria</taxon>
        <taxon>Pseudomonadati</taxon>
        <taxon>Pseudomonadota</taxon>
        <taxon>Betaproteobacteria</taxon>
        <taxon>Burkholderiales</taxon>
        <taxon>Sphaerotilaceae</taxon>
        <taxon>Sphaerotilus</taxon>
    </lineage>
</organism>
<sequence length="154" mass="16309">MTPTGRPMPPATRSPAPRLRMAARRSAGGFAMIEALIALLIFMLGALGVLGLQVSLTRATSGAKFRADAAYLANDLVGTMWADSANLAAYSTDCSNHAPCRNWTAKVQNTLPGNVAPTLSIDAATATVEITLNWVVPNEPQHSYTTITSINRNP</sequence>
<evidence type="ECO:0000313" key="1">
    <source>
        <dbReference type="EMBL" id="RZS58696.1"/>
    </source>
</evidence>
<name>A0A4Q7LUB5_9BURK</name>
<keyword evidence="2" id="KW-1185">Reference proteome</keyword>
<reference evidence="1 2" key="1">
    <citation type="submission" date="2019-02" db="EMBL/GenBank/DDBJ databases">
        <title>Genomic Encyclopedia of Type Strains, Phase IV (KMG-IV): sequencing the most valuable type-strain genomes for metagenomic binning, comparative biology and taxonomic classification.</title>
        <authorList>
            <person name="Goeker M."/>
        </authorList>
    </citation>
    <scope>NUCLEOTIDE SEQUENCE [LARGE SCALE GENOMIC DNA]</scope>
    <source>
        <strain evidence="1 2">DSM 10617</strain>
    </source>
</reference>
<protein>
    <submittedName>
        <fullName evidence="1">Type IV pilus assembly protein PilV</fullName>
    </submittedName>
</protein>
<evidence type="ECO:0000313" key="2">
    <source>
        <dbReference type="Proteomes" id="UP000293433"/>
    </source>
</evidence>
<accession>A0A4Q7LUB5</accession>